<dbReference type="Pfam" id="PF00579">
    <property type="entry name" value="tRNA-synt_1b"/>
    <property type="match status" value="1"/>
</dbReference>
<dbReference type="InterPro" id="IPR024109">
    <property type="entry name" value="Trp-tRNA-ligase_bac-type"/>
</dbReference>
<dbReference type="NCBIfam" id="TIGR00233">
    <property type="entry name" value="trpS"/>
    <property type="match status" value="1"/>
</dbReference>
<evidence type="ECO:0000256" key="8">
    <source>
        <dbReference type="HAMAP-Rule" id="MF_00140"/>
    </source>
</evidence>
<protein>
    <recommendedName>
        <fullName evidence="8">Tryptophan--tRNA ligase</fullName>
        <ecNumber evidence="8">6.1.1.2</ecNumber>
    </recommendedName>
    <alternativeName>
        <fullName evidence="8">Tryptophanyl-tRNA synthetase</fullName>
        <shortName evidence="8">TrpRS</shortName>
    </alternativeName>
</protein>
<dbReference type="Gene3D" id="3.40.50.620">
    <property type="entry name" value="HUPs"/>
    <property type="match status" value="1"/>
</dbReference>
<dbReference type="PANTHER" id="PTHR43766:SF1">
    <property type="entry name" value="TRYPTOPHAN--TRNA LIGASE, MITOCHONDRIAL"/>
    <property type="match status" value="1"/>
</dbReference>
<keyword evidence="4 8" id="KW-0067">ATP-binding</keyword>
<comment type="subcellular location">
    <subcellularLocation>
        <location evidence="8">Cytoplasm</location>
    </subcellularLocation>
</comment>
<gene>
    <name evidence="8" type="primary">trpS</name>
    <name evidence="10" type="ORF">SAMN04488579_12514</name>
</gene>
<keyword evidence="2 8" id="KW-0436">Ligase</keyword>
<evidence type="ECO:0000256" key="3">
    <source>
        <dbReference type="ARBA" id="ARBA00022741"/>
    </source>
</evidence>
<dbReference type="SUPFAM" id="SSF52374">
    <property type="entry name" value="Nucleotidylyl transferase"/>
    <property type="match status" value="1"/>
</dbReference>
<dbReference type="InterPro" id="IPR001412">
    <property type="entry name" value="aa-tRNA-synth_I_CS"/>
</dbReference>
<keyword evidence="11" id="KW-1185">Reference proteome</keyword>
<dbReference type="CDD" id="cd00806">
    <property type="entry name" value="TrpRS_core"/>
    <property type="match status" value="1"/>
</dbReference>
<organism evidence="10 11">
    <name type="scientific">Eubacterium barkeri</name>
    <name type="common">Clostridium barkeri</name>
    <dbReference type="NCBI Taxonomy" id="1528"/>
    <lineage>
        <taxon>Bacteria</taxon>
        <taxon>Bacillati</taxon>
        <taxon>Bacillota</taxon>
        <taxon>Clostridia</taxon>
        <taxon>Eubacteriales</taxon>
        <taxon>Eubacteriaceae</taxon>
        <taxon>Eubacterium</taxon>
    </lineage>
</organism>
<evidence type="ECO:0000256" key="5">
    <source>
        <dbReference type="ARBA" id="ARBA00022917"/>
    </source>
</evidence>
<feature type="short sequence motif" description="'KMSKS' region" evidence="8">
    <location>
        <begin position="197"/>
        <end position="201"/>
    </location>
</feature>
<dbReference type="GO" id="GO:0005524">
    <property type="term" value="F:ATP binding"/>
    <property type="evidence" value="ECO:0007669"/>
    <property type="project" value="UniProtKB-UniRule"/>
</dbReference>
<dbReference type="FunFam" id="1.10.240.10:FF:000002">
    <property type="entry name" value="Tryptophan--tRNA ligase"/>
    <property type="match status" value="1"/>
</dbReference>
<evidence type="ECO:0000256" key="9">
    <source>
        <dbReference type="RuleBase" id="RU363036"/>
    </source>
</evidence>
<dbReference type="EMBL" id="FNOU01000025">
    <property type="protein sequence ID" value="SDY31682.1"/>
    <property type="molecule type" value="Genomic_DNA"/>
</dbReference>
<keyword evidence="3 8" id="KW-0547">Nucleotide-binding</keyword>
<dbReference type="PROSITE" id="PS00178">
    <property type="entry name" value="AA_TRNA_LIGASE_I"/>
    <property type="match status" value="1"/>
</dbReference>
<dbReference type="Proteomes" id="UP000199652">
    <property type="component" value="Unassembled WGS sequence"/>
</dbReference>
<dbReference type="AlphaFoldDB" id="A0A1H3IVI1"/>
<feature type="binding site" evidence="8">
    <location>
        <begin position="13"/>
        <end position="15"/>
    </location>
    <ligand>
        <name>ATP</name>
        <dbReference type="ChEBI" id="CHEBI:30616"/>
    </ligand>
</feature>
<dbReference type="InterPro" id="IPR002305">
    <property type="entry name" value="aa-tRNA-synth_Ic"/>
</dbReference>
<dbReference type="EC" id="6.1.1.2" evidence="8"/>
<feature type="binding site" evidence="8">
    <location>
        <position position="137"/>
    </location>
    <ligand>
        <name>L-tryptophan</name>
        <dbReference type="ChEBI" id="CHEBI:57912"/>
    </ligand>
</feature>
<evidence type="ECO:0000313" key="10">
    <source>
        <dbReference type="EMBL" id="SDY31682.1"/>
    </source>
</evidence>
<reference evidence="11" key="1">
    <citation type="submission" date="2016-10" db="EMBL/GenBank/DDBJ databases">
        <authorList>
            <person name="Varghese N."/>
            <person name="Submissions S."/>
        </authorList>
    </citation>
    <scope>NUCLEOTIDE SEQUENCE [LARGE SCALE GENOMIC DNA]</scope>
    <source>
        <strain evidence="11">VPI 5359</strain>
    </source>
</reference>
<sequence length="334" mass="37320">MEDQKKIVYSAIQPSGMFTIGNYFGAMKNWVPMQNDNDCLFCLADLHAITVPQVPADLRRRTYECMALLMAIGIDPEKSILYVQSQVPAHTELTWILNCSAYMGELSRMTQFKDKSKKQGNNIRVGLFDYPVLMAADILLYQTDLVPVGSDQKQHVELARDIAERFNGQYSPTFKVPEPWFGEAGARVMSLQDPGRKMSKSDENVNGFVSMLDDPDTIIRKFKRAVTDSETVIRYDRENKAGVSNLMEIYGCATGQTLEEVRAAFEGKGYGDFKKAVGEAVADAIHPIQAEYHRLLSDKGALESIMKHGAEQAGRIAGKTLSKVRRKVGFVTVK</sequence>
<comment type="subunit">
    <text evidence="8">Homodimer.</text>
</comment>
<evidence type="ECO:0000313" key="11">
    <source>
        <dbReference type="Proteomes" id="UP000199652"/>
    </source>
</evidence>
<proteinExistence type="inferred from homology"/>
<dbReference type="Gene3D" id="1.10.240.10">
    <property type="entry name" value="Tyrosyl-Transfer RNA Synthetase"/>
    <property type="match status" value="1"/>
</dbReference>
<dbReference type="GO" id="GO:0006436">
    <property type="term" value="P:tryptophanyl-tRNA aminoacylation"/>
    <property type="evidence" value="ECO:0007669"/>
    <property type="project" value="UniProtKB-UniRule"/>
</dbReference>
<dbReference type="InterPro" id="IPR050203">
    <property type="entry name" value="Trp-tRNA_synthetase"/>
</dbReference>
<dbReference type="HAMAP" id="MF_00140_B">
    <property type="entry name" value="Trp_tRNA_synth_B"/>
    <property type="match status" value="1"/>
</dbReference>
<feature type="binding site" evidence="8">
    <location>
        <position position="188"/>
    </location>
    <ligand>
        <name>ATP</name>
        <dbReference type="ChEBI" id="CHEBI:30616"/>
    </ligand>
</feature>
<name>A0A1H3IVI1_EUBBA</name>
<dbReference type="InterPro" id="IPR014729">
    <property type="entry name" value="Rossmann-like_a/b/a_fold"/>
</dbReference>
<evidence type="ECO:0000256" key="2">
    <source>
        <dbReference type="ARBA" id="ARBA00022598"/>
    </source>
</evidence>
<feature type="short sequence motif" description="'HIGH' region" evidence="8">
    <location>
        <begin position="14"/>
        <end position="22"/>
    </location>
</feature>
<dbReference type="GO" id="GO:0005829">
    <property type="term" value="C:cytosol"/>
    <property type="evidence" value="ECO:0007669"/>
    <property type="project" value="TreeGrafter"/>
</dbReference>
<dbReference type="GO" id="GO:0004830">
    <property type="term" value="F:tryptophan-tRNA ligase activity"/>
    <property type="evidence" value="ECO:0007669"/>
    <property type="project" value="UniProtKB-UniRule"/>
</dbReference>
<accession>A0A1H3IVI1</accession>
<feature type="binding site" evidence="8">
    <location>
        <begin position="149"/>
        <end position="151"/>
    </location>
    <ligand>
        <name>ATP</name>
        <dbReference type="ChEBI" id="CHEBI:30616"/>
    </ligand>
</feature>
<dbReference type="PANTHER" id="PTHR43766">
    <property type="entry name" value="TRYPTOPHAN--TRNA LIGASE, MITOCHONDRIAL"/>
    <property type="match status" value="1"/>
</dbReference>
<dbReference type="InterPro" id="IPR002306">
    <property type="entry name" value="Trp-tRNA-ligase"/>
</dbReference>
<dbReference type="STRING" id="1528.SAMN04488579_12514"/>
<dbReference type="PRINTS" id="PR01039">
    <property type="entry name" value="TRNASYNTHTRP"/>
</dbReference>
<comment type="catalytic activity">
    <reaction evidence="7 8">
        <text>tRNA(Trp) + L-tryptophan + ATP = L-tryptophyl-tRNA(Trp) + AMP + diphosphate + H(+)</text>
        <dbReference type="Rhea" id="RHEA:24080"/>
        <dbReference type="Rhea" id="RHEA-COMP:9671"/>
        <dbReference type="Rhea" id="RHEA-COMP:9705"/>
        <dbReference type="ChEBI" id="CHEBI:15378"/>
        <dbReference type="ChEBI" id="CHEBI:30616"/>
        <dbReference type="ChEBI" id="CHEBI:33019"/>
        <dbReference type="ChEBI" id="CHEBI:57912"/>
        <dbReference type="ChEBI" id="CHEBI:78442"/>
        <dbReference type="ChEBI" id="CHEBI:78535"/>
        <dbReference type="ChEBI" id="CHEBI:456215"/>
        <dbReference type="EC" id="6.1.1.2"/>
    </reaction>
</comment>
<evidence type="ECO:0000256" key="6">
    <source>
        <dbReference type="ARBA" id="ARBA00023146"/>
    </source>
</evidence>
<feature type="binding site" evidence="8">
    <location>
        <begin position="197"/>
        <end position="201"/>
    </location>
    <ligand>
        <name>ATP</name>
        <dbReference type="ChEBI" id="CHEBI:30616"/>
    </ligand>
</feature>
<keyword evidence="6 8" id="KW-0030">Aminoacyl-tRNA synthetase</keyword>
<evidence type="ECO:0000256" key="7">
    <source>
        <dbReference type="ARBA" id="ARBA00049929"/>
    </source>
</evidence>
<feature type="binding site" evidence="8">
    <location>
        <begin position="21"/>
        <end position="22"/>
    </location>
    <ligand>
        <name>ATP</name>
        <dbReference type="ChEBI" id="CHEBI:30616"/>
    </ligand>
</feature>
<dbReference type="RefSeq" id="WP_176770937.1">
    <property type="nucleotide sequence ID" value="NZ_FNOU01000025.1"/>
</dbReference>
<comment type="similarity">
    <text evidence="1 8 9">Belongs to the class-I aminoacyl-tRNA synthetase family.</text>
</comment>
<evidence type="ECO:0000256" key="1">
    <source>
        <dbReference type="ARBA" id="ARBA00005594"/>
    </source>
</evidence>
<keyword evidence="8" id="KW-0963">Cytoplasm</keyword>
<keyword evidence="5 8" id="KW-0648">Protein biosynthesis</keyword>
<evidence type="ECO:0000256" key="4">
    <source>
        <dbReference type="ARBA" id="ARBA00022840"/>
    </source>
</evidence>
<comment type="function">
    <text evidence="8">Catalyzes the attachment of tryptophan to tRNA(Trp).</text>
</comment>